<dbReference type="Proteomes" id="UP000010111">
    <property type="component" value="Chromosome"/>
</dbReference>
<accession>G0VSE2</accession>
<evidence type="ECO:0000313" key="1">
    <source>
        <dbReference type="EMBL" id="CCC74182.1"/>
    </source>
</evidence>
<sequence length="60" mass="7250">MDQYIVEFRMSGKTFPEHYTVDTRKEAYQLLDELIEEAEGWGDRWEGKISKAHHFDYKSH</sequence>
<name>G0VSE2_MEGEL</name>
<dbReference type="AlphaFoldDB" id="G0VSE2"/>
<evidence type="ECO:0000313" key="2">
    <source>
        <dbReference type="Proteomes" id="UP000010111"/>
    </source>
</evidence>
<organism evidence="1 2">
    <name type="scientific">Megasphaera elsdenii DSM 20460</name>
    <dbReference type="NCBI Taxonomy" id="1064535"/>
    <lineage>
        <taxon>Bacteria</taxon>
        <taxon>Bacillati</taxon>
        <taxon>Bacillota</taxon>
        <taxon>Negativicutes</taxon>
        <taxon>Veillonellales</taxon>
        <taxon>Veillonellaceae</taxon>
        <taxon>Megasphaera</taxon>
    </lineage>
</organism>
<dbReference type="EMBL" id="HE576794">
    <property type="protein sequence ID" value="CCC74182.1"/>
    <property type="molecule type" value="Genomic_DNA"/>
</dbReference>
<dbReference type="GeneID" id="97492485"/>
<keyword evidence="2" id="KW-1185">Reference proteome</keyword>
<dbReference type="RefSeq" id="WP_014016903.1">
    <property type="nucleotide sequence ID" value="NC_015873.1"/>
</dbReference>
<protein>
    <submittedName>
        <fullName evidence="1">Uncharacterized protein</fullName>
    </submittedName>
</protein>
<reference evidence="1 2" key="1">
    <citation type="journal article" date="2011" name="J. Bacteriol.">
        <title>Genome Sequence of the Ruminal Bacterium Megasphaera elsdenii.</title>
        <authorList>
            <person name="Marx H."/>
            <person name="Graf A.B."/>
            <person name="Tatto N."/>
            <person name="Thallinger G.G."/>
            <person name="Mattanovich D."/>
            <person name="Sauer M."/>
        </authorList>
    </citation>
    <scope>NUCLEOTIDE SEQUENCE [LARGE SCALE GENOMIC DNA]</scope>
    <source>
        <strain evidence="1 2">DSM 20460</strain>
    </source>
</reference>
<gene>
    <name evidence="1" type="ORF">MELS_1964</name>
</gene>
<dbReference type="HOGENOM" id="CLU_2936220_0_0_9"/>
<dbReference type="KEGG" id="med:MELS_1964"/>
<proteinExistence type="predicted"/>
<dbReference type="STRING" id="1064535.MELS_1964"/>